<evidence type="ECO:0000256" key="8">
    <source>
        <dbReference type="ARBA" id="ARBA00022989"/>
    </source>
</evidence>
<dbReference type="InterPro" id="IPR027451">
    <property type="entry name" value="EmbABC_dom1"/>
</dbReference>
<dbReference type="GO" id="GO:0071555">
    <property type="term" value="P:cell wall organization"/>
    <property type="evidence" value="ECO:0007669"/>
    <property type="project" value="UniProtKB-KW"/>
</dbReference>
<evidence type="ECO:0000256" key="3">
    <source>
        <dbReference type="ARBA" id="ARBA00008195"/>
    </source>
</evidence>
<dbReference type="Gene3D" id="2.60.120.940">
    <property type="entry name" value="EmbC, C-terminal domain, subdomain 2"/>
    <property type="match status" value="1"/>
</dbReference>
<comment type="caution">
    <text evidence="16">The sequence shown here is derived from an EMBL/GenBank/DDBJ whole genome shotgun (WGS) entry which is preliminary data.</text>
</comment>
<organism evidence="16 17">
    <name type="scientific">Nocardia vermiculata</name>
    <dbReference type="NCBI Taxonomy" id="257274"/>
    <lineage>
        <taxon>Bacteria</taxon>
        <taxon>Bacillati</taxon>
        <taxon>Actinomycetota</taxon>
        <taxon>Actinomycetes</taxon>
        <taxon>Mycobacteriales</taxon>
        <taxon>Nocardiaceae</taxon>
        <taxon>Nocardia</taxon>
    </lineage>
</organism>
<feature type="region of interest" description="Disordered" evidence="11">
    <location>
        <begin position="1064"/>
        <end position="1095"/>
    </location>
</feature>
<evidence type="ECO:0000256" key="1">
    <source>
        <dbReference type="ARBA" id="ARBA00003001"/>
    </source>
</evidence>
<protein>
    <submittedName>
        <fullName evidence="16">Arabinosyltransferase</fullName>
    </submittedName>
</protein>
<feature type="transmembrane region" description="Helical" evidence="12">
    <location>
        <begin position="670"/>
        <end position="690"/>
    </location>
</feature>
<feature type="compositionally biased region" description="Polar residues" evidence="11">
    <location>
        <begin position="804"/>
        <end position="814"/>
    </location>
</feature>
<dbReference type="RefSeq" id="WP_067882012.1">
    <property type="nucleotide sequence ID" value="NZ_JAAXOP010000014.1"/>
</dbReference>
<feature type="transmembrane region" description="Helical" evidence="12">
    <location>
        <begin position="21"/>
        <end position="46"/>
    </location>
</feature>
<dbReference type="Pfam" id="PF14896">
    <property type="entry name" value="Arabino_trans_C"/>
    <property type="match status" value="1"/>
</dbReference>
<keyword evidence="7 12" id="KW-0812">Transmembrane</keyword>
<dbReference type="GO" id="GO:0005886">
    <property type="term" value="C:plasma membrane"/>
    <property type="evidence" value="ECO:0007669"/>
    <property type="project" value="UniProtKB-SubCell"/>
</dbReference>
<feature type="transmembrane region" description="Helical" evidence="12">
    <location>
        <begin position="415"/>
        <end position="441"/>
    </location>
</feature>
<dbReference type="InterPro" id="IPR007680">
    <property type="entry name" value="Arabino_trans_central"/>
</dbReference>
<feature type="transmembrane region" description="Helical" evidence="12">
    <location>
        <begin position="600"/>
        <end position="617"/>
    </location>
</feature>
<dbReference type="GO" id="GO:0071766">
    <property type="term" value="P:Actinobacterium-type cell wall biogenesis"/>
    <property type="evidence" value="ECO:0007669"/>
    <property type="project" value="InterPro"/>
</dbReference>
<dbReference type="EMBL" id="JAAXOP010000014">
    <property type="protein sequence ID" value="NKY52851.1"/>
    <property type="molecule type" value="Genomic_DNA"/>
</dbReference>
<evidence type="ECO:0000256" key="11">
    <source>
        <dbReference type="SAM" id="MobiDB-lite"/>
    </source>
</evidence>
<feature type="domain" description="Arabinosyltransferas concanavalin like" evidence="15">
    <location>
        <begin position="51"/>
        <end position="204"/>
    </location>
</feature>
<evidence type="ECO:0000256" key="10">
    <source>
        <dbReference type="ARBA" id="ARBA00023316"/>
    </source>
</evidence>
<dbReference type="GO" id="GO:0052636">
    <property type="term" value="F:arabinosyltransferase activity"/>
    <property type="evidence" value="ECO:0007669"/>
    <property type="project" value="InterPro"/>
</dbReference>
<evidence type="ECO:0000313" key="16">
    <source>
        <dbReference type="EMBL" id="NKY52851.1"/>
    </source>
</evidence>
<dbReference type="InterPro" id="IPR032731">
    <property type="entry name" value="Arabino_trans_C"/>
</dbReference>
<sequence>MVRADDTPTAGRQRRNPRSRLAGWAQSIALLAGLLGALCAIAVPLLPVHVDHTTLSWPQQGSTRSIDAPLVSYAPLTFDTTIPCAAVSRLPEQGSTLTATMPAGAPDLERYGFVARVKPGTDGEPARFEAVLRNQSLASVPVDQLGGDCAFRLHSEISQTTATFTGTDAKPVTLYGDWRPQLVGVYSDLGDAAGTTVTAQVDSRFSVVPTVLKRVAMVLAVVFTLFSLAALLRLDRLDGRGLRRRMSQWWRLPQRWRTFGLVDVAVLGALVVWHFIGSTTSDDGYQFGMARASLVSGYMANYFRFFGVPENPVGTPPYDVIAHMTEISTASPWMRLPTLLAGVLVWLALSREVIPRLGVAVRRDKVAVWTGALIFLAVWMPYNNGLRPEPVIAICVLLTWCFVERAIATRRLLPYAIAILVAAFSFTAAPSGVICLAPLLAGMRSVYRFGSSRARELAADPETGARRSWRALVGAYAALLAPLAAAGTLVLAFAFSVQPLSAMFEMSRVHAAVGPSDPWYNDYLNYQWLFMPTADGSIGRRFGMVAMWLGLLVCVFVLLRKGGRIPFTAGGPARRLLGITFGSMLLMAVCPTKFTHHNGVYAGLAGAVAVLTAMAVGPRVMRSPRNRALFGAVVALVMAQIFTSVNEWWYVSSYGIPWWDKPPSLHGFQFSKLFLVVAVVLLALAGWWHVRAPEAGTPHRISRWAWRWAKIPPLTVAAALLVVFEMGSFAKGAIDQYPAFSLARSNIDAVLGNPCGLAHDVLVETDPNASMLPPLTGDAQSTFTAGNTGFVPNGVGDLRPDGEPTNSSSISSAFDSGKQEGEVGTQTGGAPLPYGLDSASTPELGTAGLQDPVELTTGWYRLPDPADRSGIVALTAAGRIRSVDTDGVVTPGQRVEIEYGTTDSATEAHTLGSVLPLDIGPTPSWRNLRVPFDQIPAQADVIRVVAEDSSRDPSQWLALTPPRMPHTTTLQNMVGSDSPVLLDWAVGLQFPCQRPYDHLDGIAQAPQWRILPDRSAAHDTTLWESHQGGGPLGWSEQLLRSQTLATYLKDDWRRDWGELQRLTPRDTTAGPAKPEVTQETHGGMWNPGPINTAWG</sequence>
<feature type="transmembrane region" description="Helical" evidence="12">
    <location>
        <begin position="366"/>
        <end position="382"/>
    </location>
</feature>
<evidence type="ECO:0000313" key="17">
    <source>
        <dbReference type="Proteomes" id="UP000565711"/>
    </source>
</evidence>
<dbReference type="Gene3D" id="3.40.190.160">
    <property type="match status" value="1"/>
</dbReference>
<accession>A0A846Y563</accession>
<feature type="transmembrane region" description="Helical" evidence="12">
    <location>
        <begin position="333"/>
        <end position="354"/>
    </location>
</feature>
<keyword evidence="4" id="KW-1003">Cell membrane</keyword>
<dbReference type="Gene3D" id="2.60.120.610">
    <property type="entry name" value="arabinofuranosyltransferase like domain"/>
    <property type="match status" value="1"/>
</dbReference>
<evidence type="ECO:0000259" key="15">
    <source>
        <dbReference type="Pfam" id="PF17689"/>
    </source>
</evidence>
<comment type="subcellular location">
    <subcellularLocation>
        <location evidence="2">Cell membrane</location>
        <topology evidence="2">Multi-pass membrane protein</topology>
    </subcellularLocation>
</comment>
<keyword evidence="9 12" id="KW-0472">Membrane</keyword>
<feature type="transmembrane region" description="Helical" evidence="12">
    <location>
        <begin position="538"/>
        <end position="559"/>
    </location>
</feature>
<dbReference type="InterPro" id="IPR042486">
    <property type="entry name" value="Arabino_trans_C_2"/>
</dbReference>
<evidence type="ECO:0000256" key="4">
    <source>
        <dbReference type="ARBA" id="ARBA00022475"/>
    </source>
</evidence>
<feature type="domain" description="Arabinosyltransferase C-terminal" evidence="14">
    <location>
        <begin position="727"/>
        <end position="1091"/>
    </location>
</feature>
<dbReference type="InterPro" id="IPR040920">
    <property type="entry name" value="Arabino_trans_N"/>
</dbReference>
<evidence type="ECO:0000256" key="6">
    <source>
        <dbReference type="ARBA" id="ARBA00022679"/>
    </source>
</evidence>
<feature type="domain" description="Arabinofuranosyltransferase central" evidence="13">
    <location>
        <begin position="209"/>
        <end position="691"/>
    </location>
</feature>
<gene>
    <name evidence="16" type="ORF">HGA08_21855</name>
</gene>
<evidence type="ECO:0000256" key="2">
    <source>
        <dbReference type="ARBA" id="ARBA00004651"/>
    </source>
</evidence>
<feature type="transmembrane region" description="Helical" evidence="12">
    <location>
        <begin position="215"/>
        <end position="235"/>
    </location>
</feature>
<keyword evidence="5" id="KW-0328">Glycosyltransferase</keyword>
<evidence type="ECO:0000259" key="13">
    <source>
        <dbReference type="Pfam" id="PF04602"/>
    </source>
</evidence>
<feature type="transmembrane region" description="Helical" evidence="12">
    <location>
        <begin position="473"/>
        <end position="497"/>
    </location>
</feature>
<reference evidence="16 17" key="1">
    <citation type="submission" date="2020-04" db="EMBL/GenBank/DDBJ databases">
        <title>MicrobeNet Type strains.</title>
        <authorList>
            <person name="Nicholson A.C."/>
        </authorList>
    </citation>
    <scope>NUCLEOTIDE SEQUENCE [LARGE SCALE GENOMIC DNA]</scope>
    <source>
        <strain evidence="16 17">JCM 12354</strain>
    </source>
</reference>
<feature type="transmembrane region" description="Helical" evidence="12">
    <location>
        <begin position="256"/>
        <end position="276"/>
    </location>
</feature>
<feature type="transmembrane region" description="Helical" evidence="12">
    <location>
        <begin position="629"/>
        <end position="650"/>
    </location>
</feature>
<evidence type="ECO:0000256" key="7">
    <source>
        <dbReference type="ARBA" id="ARBA00022692"/>
    </source>
</evidence>
<dbReference type="Pfam" id="PF04602">
    <property type="entry name" value="Arabinose_trans"/>
    <property type="match status" value="1"/>
</dbReference>
<keyword evidence="8 12" id="KW-1133">Transmembrane helix</keyword>
<comment type="similarity">
    <text evidence="3">Belongs to the emb family.</text>
</comment>
<feature type="transmembrane region" description="Helical" evidence="12">
    <location>
        <begin position="575"/>
        <end position="594"/>
    </location>
</feature>
<comment type="function">
    <text evidence="1">Arabinosyl transferase responsible for the polymerization of arabinose into the arabinan of arabinogalactan.</text>
</comment>
<name>A0A846Y563_9NOCA</name>
<dbReference type="AlphaFoldDB" id="A0A846Y563"/>
<keyword evidence="10" id="KW-0961">Cell wall biogenesis/degradation</keyword>
<evidence type="ECO:0000259" key="14">
    <source>
        <dbReference type="Pfam" id="PF14896"/>
    </source>
</evidence>
<feature type="region of interest" description="Disordered" evidence="11">
    <location>
        <begin position="794"/>
        <end position="832"/>
    </location>
</feature>
<keyword evidence="17" id="KW-1185">Reference proteome</keyword>
<evidence type="ECO:0000256" key="12">
    <source>
        <dbReference type="SAM" id="Phobius"/>
    </source>
</evidence>
<evidence type="ECO:0000256" key="5">
    <source>
        <dbReference type="ARBA" id="ARBA00022676"/>
    </source>
</evidence>
<proteinExistence type="inferred from homology"/>
<dbReference type="Proteomes" id="UP000565711">
    <property type="component" value="Unassembled WGS sequence"/>
</dbReference>
<evidence type="ECO:0000256" key="9">
    <source>
        <dbReference type="ARBA" id="ARBA00023136"/>
    </source>
</evidence>
<dbReference type="Pfam" id="PF17689">
    <property type="entry name" value="Arabino_trans_N"/>
    <property type="match status" value="1"/>
</dbReference>
<feature type="transmembrane region" description="Helical" evidence="12">
    <location>
        <begin position="711"/>
        <end position="730"/>
    </location>
</feature>
<keyword evidence="6 16" id="KW-0808">Transferase</keyword>